<organism evidence="1 2">
    <name type="scientific">Cucumis sativus</name>
    <name type="common">Cucumber</name>
    <dbReference type="NCBI Taxonomy" id="3659"/>
    <lineage>
        <taxon>Eukaryota</taxon>
        <taxon>Viridiplantae</taxon>
        <taxon>Streptophyta</taxon>
        <taxon>Embryophyta</taxon>
        <taxon>Tracheophyta</taxon>
        <taxon>Spermatophyta</taxon>
        <taxon>Magnoliopsida</taxon>
        <taxon>eudicotyledons</taxon>
        <taxon>Gunneridae</taxon>
        <taxon>Pentapetalae</taxon>
        <taxon>rosids</taxon>
        <taxon>fabids</taxon>
        <taxon>Cucurbitales</taxon>
        <taxon>Cucurbitaceae</taxon>
        <taxon>Benincaseae</taxon>
        <taxon>Cucumis</taxon>
    </lineage>
</organism>
<protein>
    <submittedName>
        <fullName evidence="1">Uncharacterized protein</fullName>
    </submittedName>
</protein>
<reference evidence="1 2" key="2">
    <citation type="journal article" date="2009" name="PLoS ONE">
        <title>An integrated genetic and cytogenetic map of the cucumber genome.</title>
        <authorList>
            <person name="Ren Y."/>
            <person name="Zhang Z."/>
            <person name="Liu J."/>
            <person name="Staub J.E."/>
            <person name="Han Y."/>
            <person name="Cheng Z."/>
            <person name="Li X."/>
            <person name="Lu J."/>
            <person name="Miao H."/>
            <person name="Kang H."/>
            <person name="Xie B."/>
            <person name="Gu X."/>
            <person name="Wang X."/>
            <person name="Du Y."/>
            <person name="Jin W."/>
            <person name="Huang S."/>
        </authorList>
    </citation>
    <scope>NUCLEOTIDE SEQUENCE [LARGE SCALE GENOMIC DNA]</scope>
    <source>
        <strain evidence="2">cv. 9930</strain>
    </source>
</reference>
<gene>
    <name evidence="1" type="ORF">Csa_3G346930</name>
</gene>
<sequence>MGDGDGDGDGVRVKRATGMGLKPHTHTILTEVNHELSLPLHLQQTSLEYKNMVLYDGELEHVGSKVIRGQVAYLFHVSKANKNVSFTIGSV</sequence>
<reference evidence="1 2" key="4">
    <citation type="journal article" date="2011" name="BMC Genomics">
        <title>RNA-Seq improves annotation of protein-coding genes in the cucumber genome.</title>
        <authorList>
            <person name="Li Z."/>
            <person name="Zhang Z."/>
            <person name="Yan P."/>
            <person name="Huang S."/>
            <person name="Fei Z."/>
            <person name="Lin K."/>
        </authorList>
    </citation>
    <scope>NUCLEOTIDE SEQUENCE [LARGE SCALE GENOMIC DNA]</scope>
    <source>
        <strain evidence="2">cv. 9930</strain>
    </source>
</reference>
<name>A0A0A0LCP8_CUCSA</name>
<reference evidence="1 2" key="1">
    <citation type="journal article" date="2009" name="Nat. Genet.">
        <title>The genome of the cucumber, Cucumis sativus L.</title>
        <authorList>
            <person name="Huang S."/>
            <person name="Li R."/>
            <person name="Zhang Z."/>
            <person name="Li L."/>
            <person name="Gu X."/>
            <person name="Fan W."/>
            <person name="Lucas W.J."/>
            <person name="Wang X."/>
            <person name="Xie B."/>
            <person name="Ni P."/>
            <person name="Ren Y."/>
            <person name="Zhu H."/>
            <person name="Li J."/>
            <person name="Lin K."/>
            <person name="Jin W."/>
            <person name="Fei Z."/>
            <person name="Li G."/>
            <person name="Staub J."/>
            <person name="Kilian A."/>
            <person name="van der Vossen E.A."/>
            <person name="Wu Y."/>
            <person name="Guo J."/>
            <person name="He J."/>
            <person name="Jia Z."/>
            <person name="Ren Y."/>
            <person name="Tian G."/>
            <person name="Lu Y."/>
            <person name="Ruan J."/>
            <person name="Qian W."/>
            <person name="Wang M."/>
            <person name="Huang Q."/>
            <person name="Li B."/>
            <person name="Xuan Z."/>
            <person name="Cao J."/>
            <person name="Asan"/>
            <person name="Wu Z."/>
            <person name="Zhang J."/>
            <person name="Cai Q."/>
            <person name="Bai Y."/>
            <person name="Zhao B."/>
            <person name="Han Y."/>
            <person name="Li Y."/>
            <person name="Li X."/>
            <person name="Wang S."/>
            <person name="Shi Q."/>
            <person name="Liu S."/>
            <person name="Cho W.K."/>
            <person name="Kim J.Y."/>
            <person name="Xu Y."/>
            <person name="Heller-Uszynska K."/>
            <person name="Miao H."/>
            <person name="Cheng Z."/>
            <person name="Zhang S."/>
            <person name="Wu J."/>
            <person name="Yang Y."/>
            <person name="Kang H."/>
            <person name="Li M."/>
            <person name="Liang H."/>
            <person name="Ren X."/>
            <person name="Shi Z."/>
            <person name="Wen M."/>
            <person name="Jian M."/>
            <person name="Yang H."/>
            <person name="Zhang G."/>
            <person name="Yang Z."/>
            <person name="Chen R."/>
            <person name="Liu S."/>
            <person name="Li J."/>
            <person name="Ma L."/>
            <person name="Liu H."/>
            <person name="Zhou Y."/>
            <person name="Zhao J."/>
            <person name="Fang X."/>
            <person name="Li G."/>
            <person name="Fang L."/>
            <person name="Li Y."/>
            <person name="Liu D."/>
            <person name="Zheng H."/>
            <person name="Zhang Y."/>
            <person name="Qin N."/>
            <person name="Li Z."/>
            <person name="Yang G."/>
            <person name="Yang S."/>
            <person name="Bolund L."/>
            <person name="Kristiansen K."/>
            <person name="Zheng H."/>
            <person name="Li S."/>
            <person name="Zhang X."/>
            <person name="Yang H."/>
            <person name="Wang J."/>
            <person name="Sun R."/>
            <person name="Zhang B."/>
            <person name="Jiang S."/>
            <person name="Wang J."/>
            <person name="Du Y."/>
            <person name="Li S."/>
        </authorList>
    </citation>
    <scope>NUCLEOTIDE SEQUENCE [LARGE SCALE GENOMIC DNA]</scope>
    <source>
        <strain evidence="2">cv. 9930</strain>
    </source>
</reference>
<accession>A0A0A0LCP8</accession>
<reference evidence="1 2" key="3">
    <citation type="journal article" date="2010" name="BMC Genomics">
        <title>Transcriptome sequencing and comparative analysis of cucumber flowers with different sex types.</title>
        <authorList>
            <person name="Guo S."/>
            <person name="Zheng Y."/>
            <person name="Joung J.G."/>
            <person name="Liu S."/>
            <person name="Zhang Z."/>
            <person name="Crasta O.R."/>
            <person name="Sobral B.W."/>
            <person name="Xu Y."/>
            <person name="Huang S."/>
            <person name="Fei Z."/>
        </authorList>
    </citation>
    <scope>NUCLEOTIDE SEQUENCE [LARGE SCALE GENOMIC DNA]</scope>
    <source>
        <strain evidence="2">cv. 9930</strain>
    </source>
</reference>
<dbReference type="EMBL" id="CM002924">
    <property type="protein sequence ID" value="KGN57846.1"/>
    <property type="molecule type" value="Genomic_DNA"/>
</dbReference>
<evidence type="ECO:0000313" key="2">
    <source>
        <dbReference type="Proteomes" id="UP000029981"/>
    </source>
</evidence>
<keyword evidence="2" id="KW-1185">Reference proteome</keyword>
<dbReference type="Gramene" id="KGN57846">
    <property type="protein sequence ID" value="KGN57846"/>
    <property type="gene ID" value="Csa_3G346930"/>
</dbReference>
<evidence type="ECO:0000313" key="1">
    <source>
        <dbReference type="EMBL" id="KGN57846.1"/>
    </source>
</evidence>
<dbReference type="AlphaFoldDB" id="A0A0A0LCP8"/>
<dbReference type="Proteomes" id="UP000029981">
    <property type="component" value="Chromosome 3"/>
</dbReference>
<proteinExistence type="predicted"/>